<gene>
    <name evidence="2" type="ORF">BU204_11015</name>
</gene>
<evidence type="ECO:0000313" key="3">
    <source>
        <dbReference type="Proteomes" id="UP000185596"/>
    </source>
</evidence>
<dbReference type="SUPFAM" id="SSF53067">
    <property type="entry name" value="Actin-like ATPase domain"/>
    <property type="match status" value="1"/>
</dbReference>
<dbReference type="Gene3D" id="3.30.420.40">
    <property type="match status" value="2"/>
</dbReference>
<protein>
    <submittedName>
        <fullName evidence="2">Transcriptional regulator</fullName>
    </submittedName>
</protein>
<evidence type="ECO:0000313" key="2">
    <source>
        <dbReference type="EMBL" id="OLF17555.1"/>
    </source>
</evidence>
<dbReference type="InterPro" id="IPR036388">
    <property type="entry name" value="WH-like_DNA-bd_sf"/>
</dbReference>
<comment type="caution">
    <text evidence="2">The sequence shown here is derived from an EMBL/GenBank/DDBJ whole genome shotgun (WGS) entry which is preliminary data.</text>
</comment>
<sequence length="384" mass="39096">MGLGSTASPGNVVAVLRARGPLTRQQLQEHLGLSRATLVERLDTLARHRLVAPVGHRASSGGRPAQLLAADQSSRVAVVGSIGASLVSVGVADLRGTVLAEQSDRVPLGHSPDHVLPWMLDTARRQLDALGRAGDLAAAGIAVPGQIDQETGVSIMPPTMAAWRDQPLRDMFADGLSVGVELENDANALAYGEYLAAGRPSSTVLGVAVGSGIGAGVVIAGRPHRGATGCAGEIGHIRIEDRDERCGCGRRGCIAALASGTALVRRLRGDGVRALPDVVRRVVAGEAHAVSLATEAGRLLGTVLATVVTILNPNLVRVGGEIGALPPFLAGLAETLGHQAHEVAARGLDVGPAVLAERAQLVGMAGLAAEAVLAPGAIDRLVVG</sequence>
<evidence type="ECO:0000256" key="1">
    <source>
        <dbReference type="ARBA" id="ARBA00006479"/>
    </source>
</evidence>
<accession>A0A1Q8CT65</accession>
<comment type="similarity">
    <text evidence="1">Belongs to the ROK (NagC/XylR) family.</text>
</comment>
<dbReference type="EMBL" id="MSIE01000016">
    <property type="protein sequence ID" value="OLF17555.1"/>
    <property type="molecule type" value="Genomic_DNA"/>
</dbReference>
<dbReference type="InterPro" id="IPR043129">
    <property type="entry name" value="ATPase_NBD"/>
</dbReference>
<dbReference type="InterPro" id="IPR049874">
    <property type="entry name" value="ROK_cs"/>
</dbReference>
<dbReference type="AlphaFoldDB" id="A0A1Q8CT65"/>
<dbReference type="Pfam" id="PF00480">
    <property type="entry name" value="ROK"/>
    <property type="match status" value="1"/>
</dbReference>
<keyword evidence="3" id="KW-1185">Reference proteome</keyword>
<dbReference type="SUPFAM" id="SSF46785">
    <property type="entry name" value="Winged helix' DNA-binding domain"/>
    <property type="match status" value="1"/>
</dbReference>
<dbReference type="OrthoDB" id="3189808at2"/>
<reference evidence="2 3" key="1">
    <citation type="submission" date="2016-12" db="EMBL/GenBank/DDBJ databases">
        <title>The draft genome sequence of Actinophytocola sp. 11-183.</title>
        <authorList>
            <person name="Wang W."/>
            <person name="Yuan L."/>
        </authorList>
    </citation>
    <scope>NUCLEOTIDE SEQUENCE [LARGE SCALE GENOMIC DNA]</scope>
    <source>
        <strain evidence="2 3">11-183</strain>
    </source>
</reference>
<dbReference type="PROSITE" id="PS01125">
    <property type="entry name" value="ROK"/>
    <property type="match status" value="1"/>
</dbReference>
<dbReference type="STRING" id="1912961.BU204_11015"/>
<dbReference type="InterPro" id="IPR036390">
    <property type="entry name" value="WH_DNA-bd_sf"/>
</dbReference>
<dbReference type="Proteomes" id="UP000185596">
    <property type="component" value="Unassembled WGS sequence"/>
</dbReference>
<dbReference type="InterPro" id="IPR000600">
    <property type="entry name" value="ROK"/>
</dbReference>
<name>A0A1Q8CT65_9PSEU</name>
<organism evidence="2 3">
    <name type="scientific">Actinophytocola xanthii</name>
    <dbReference type="NCBI Taxonomy" id="1912961"/>
    <lineage>
        <taxon>Bacteria</taxon>
        <taxon>Bacillati</taxon>
        <taxon>Actinomycetota</taxon>
        <taxon>Actinomycetes</taxon>
        <taxon>Pseudonocardiales</taxon>
        <taxon>Pseudonocardiaceae</taxon>
    </lineage>
</organism>
<dbReference type="PANTHER" id="PTHR18964:SF173">
    <property type="entry name" value="GLUCOKINASE"/>
    <property type="match status" value="1"/>
</dbReference>
<dbReference type="PANTHER" id="PTHR18964">
    <property type="entry name" value="ROK (REPRESSOR, ORF, KINASE) FAMILY"/>
    <property type="match status" value="1"/>
</dbReference>
<dbReference type="Gene3D" id="1.10.10.10">
    <property type="entry name" value="Winged helix-like DNA-binding domain superfamily/Winged helix DNA-binding domain"/>
    <property type="match status" value="1"/>
</dbReference>
<proteinExistence type="inferred from homology"/>